<evidence type="ECO:0000256" key="4">
    <source>
        <dbReference type="ARBA" id="ARBA00022475"/>
    </source>
</evidence>
<feature type="transmembrane region" description="Helical" evidence="10">
    <location>
        <begin position="97"/>
        <end position="115"/>
    </location>
</feature>
<dbReference type="GO" id="GO:0015297">
    <property type="term" value="F:antiporter activity"/>
    <property type="evidence" value="ECO:0007669"/>
    <property type="project" value="UniProtKB-KW"/>
</dbReference>
<dbReference type="InterPro" id="IPR048279">
    <property type="entry name" value="MdtK-like"/>
</dbReference>
<dbReference type="AlphaFoldDB" id="H5T9Z0"/>
<feature type="transmembrane region" description="Helical" evidence="10">
    <location>
        <begin position="159"/>
        <end position="184"/>
    </location>
</feature>
<evidence type="ECO:0000256" key="5">
    <source>
        <dbReference type="ARBA" id="ARBA00022692"/>
    </source>
</evidence>
<proteinExistence type="predicted"/>
<dbReference type="CDD" id="cd13131">
    <property type="entry name" value="MATE_NorM_like"/>
    <property type="match status" value="1"/>
</dbReference>
<feature type="transmembrane region" description="Helical" evidence="10">
    <location>
        <begin position="242"/>
        <end position="268"/>
    </location>
</feature>
<dbReference type="OrthoDB" id="9780160at2"/>
<evidence type="ECO:0000313" key="11">
    <source>
        <dbReference type="EMBL" id="GAB55117.1"/>
    </source>
</evidence>
<keyword evidence="7" id="KW-0406">Ion transport</keyword>
<keyword evidence="12" id="KW-1185">Reference proteome</keyword>
<dbReference type="InterPro" id="IPR002528">
    <property type="entry name" value="MATE_fam"/>
</dbReference>
<organism evidence="11 12">
    <name type="scientific">Glaciecola punicea ACAM 611</name>
    <dbReference type="NCBI Taxonomy" id="1121923"/>
    <lineage>
        <taxon>Bacteria</taxon>
        <taxon>Pseudomonadati</taxon>
        <taxon>Pseudomonadota</taxon>
        <taxon>Gammaproteobacteria</taxon>
        <taxon>Alteromonadales</taxon>
        <taxon>Alteromonadaceae</taxon>
        <taxon>Glaciecola</taxon>
    </lineage>
</organism>
<dbReference type="EMBL" id="BAET01000008">
    <property type="protein sequence ID" value="GAB55117.1"/>
    <property type="molecule type" value="Genomic_DNA"/>
</dbReference>
<accession>H5T9Z0</accession>
<dbReference type="Proteomes" id="UP000053586">
    <property type="component" value="Unassembled WGS sequence"/>
</dbReference>
<sequence>MTTAVIDNSFFKEFKVLASLAWPLLIAQVTQTLMGVSDTIMAGRYNSVDMAAVAIGFGMSLPVLIFMQGITLGLSPIISRYDGAKNTADVANAVQQMLYISLGMSVFVLLLLLAIPGAVGAIDMTPELAQKTGDYLFYVLLSAPAFGIYQTLRNYCEGLSITVPTMMIMATGLLVNIPVNYIFINGLFGMPEMGGAGCGLATMLVFYTMALATFAYTFYATKLKKYKLYERFLPISKPDINYMLRLGLPIAFTLLFEVALFAVVAVMLAPLGALTVAAHQIALNVSSLIFMLPLSIGLALAIRIGFLIGEGRHNHTKKAYWAAMLLAVSMVVFTASTILLFNDQIASIYSGEKAVITAAASLLILAALFQFSDAIQVVSANALRGYKDTKAMLIISFISYWLVGFPVGVMLGLTDMLVPRMAAAGFWIGFITGLSVAAVLLFMRVKVIQKRIIDDSLVRT</sequence>
<keyword evidence="3" id="KW-0050">Antiport</keyword>
<comment type="caution">
    <text evidence="11">The sequence shown here is derived from an EMBL/GenBank/DDBJ whole genome shotgun (WGS) entry which is preliminary data.</text>
</comment>
<dbReference type="PANTHER" id="PTHR43298">
    <property type="entry name" value="MULTIDRUG RESISTANCE PROTEIN NORM-RELATED"/>
    <property type="match status" value="1"/>
</dbReference>
<feature type="transmembrane region" description="Helical" evidence="10">
    <location>
        <begin position="391"/>
        <end position="412"/>
    </location>
</feature>
<evidence type="ECO:0000256" key="1">
    <source>
        <dbReference type="ARBA" id="ARBA00004429"/>
    </source>
</evidence>
<dbReference type="STRING" id="56804.BAE46_01490"/>
<evidence type="ECO:0000256" key="10">
    <source>
        <dbReference type="SAM" id="Phobius"/>
    </source>
</evidence>
<evidence type="ECO:0000313" key="12">
    <source>
        <dbReference type="Proteomes" id="UP000053586"/>
    </source>
</evidence>
<evidence type="ECO:0000256" key="6">
    <source>
        <dbReference type="ARBA" id="ARBA00022989"/>
    </source>
</evidence>
<dbReference type="eggNOG" id="COG0534">
    <property type="taxonomic scope" value="Bacteria"/>
</dbReference>
<feature type="transmembrane region" description="Helical" evidence="10">
    <location>
        <begin position="354"/>
        <end position="371"/>
    </location>
</feature>
<comment type="subcellular location">
    <subcellularLocation>
        <location evidence="1">Cell inner membrane</location>
        <topology evidence="1">Multi-pass membrane protein</topology>
    </subcellularLocation>
</comment>
<name>H5T9Z0_9ALTE</name>
<feature type="transmembrane region" description="Helical" evidence="10">
    <location>
        <begin position="288"/>
        <end position="308"/>
    </location>
</feature>
<reference evidence="11 12" key="1">
    <citation type="journal article" date="2012" name="J. Bacteriol.">
        <title>Genome sequence of proteorhodopsin-containing sea ice bacterium Glaciecola punicea ACAM 611T.</title>
        <authorList>
            <person name="Qin Q.-L."/>
            <person name="Xie B.-B."/>
            <person name="Shu Y.-L."/>
            <person name="Rong J.-C."/>
            <person name="Zhao D.-L."/>
            <person name="Zhang X.-Y."/>
            <person name="Chen X.-L."/>
            <person name="Zhou B.-C."/>
            <person name="Zhanga Y.-Z."/>
        </authorList>
    </citation>
    <scope>NUCLEOTIDE SEQUENCE [LARGE SCALE GENOMIC DNA]</scope>
    <source>
        <strain evidence="11 12">ACAM 611</strain>
    </source>
</reference>
<dbReference type="PIRSF" id="PIRSF006603">
    <property type="entry name" value="DinF"/>
    <property type="match status" value="1"/>
</dbReference>
<dbReference type="GO" id="GO:0005886">
    <property type="term" value="C:plasma membrane"/>
    <property type="evidence" value="ECO:0007669"/>
    <property type="project" value="UniProtKB-SubCell"/>
</dbReference>
<evidence type="ECO:0000256" key="9">
    <source>
        <dbReference type="ARBA" id="ARBA00031636"/>
    </source>
</evidence>
<dbReference type="Pfam" id="PF01554">
    <property type="entry name" value="MatE"/>
    <property type="match status" value="2"/>
</dbReference>
<evidence type="ECO:0000256" key="2">
    <source>
        <dbReference type="ARBA" id="ARBA00022448"/>
    </source>
</evidence>
<dbReference type="GO" id="GO:0042910">
    <property type="term" value="F:xenobiotic transmembrane transporter activity"/>
    <property type="evidence" value="ECO:0007669"/>
    <property type="project" value="InterPro"/>
</dbReference>
<dbReference type="RefSeq" id="WP_006003932.1">
    <property type="nucleotide sequence ID" value="NZ_BAET01000008.1"/>
</dbReference>
<protein>
    <recommendedName>
        <fullName evidence="9">Multidrug-efflux transporter</fullName>
    </recommendedName>
</protein>
<reference evidence="11 12" key="2">
    <citation type="journal article" date="2017" name="Antonie Van Leeuwenhoek">
        <title>Rhizobium rhizosphaerae sp. nov., a novel species isolated from rice rhizosphere.</title>
        <authorList>
            <person name="Zhao J.J."/>
            <person name="Zhang J."/>
            <person name="Zhang R.J."/>
            <person name="Zhang C.W."/>
            <person name="Yin H.Q."/>
            <person name="Zhang X.X."/>
        </authorList>
    </citation>
    <scope>NUCLEOTIDE SEQUENCE [LARGE SCALE GENOMIC DNA]</scope>
    <source>
        <strain evidence="11 12">ACAM 611</strain>
    </source>
</reference>
<keyword evidence="4" id="KW-1003">Cell membrane</keyword>
<feature type="transmembrane region" description="Helical" evidence="10">
    <location>
        <begin position="135"/>
        <end position="152"/>
    </location>
</feature>
<dbReference type="PANTHER" id="PTHR43298:SF2">
    <property type="entry name" value="FMN_FAD EXPORTER YEEO-RELATED"/>
    <property type="match status" value="1"/>
</dbReference>
<dbReference type="GO" id="GO:0006811">
    <property type="term" value="P:monoatomic ion transport"/>
    <property type="evidence" value="ECO:0007669"/>
    <property type="project" value="UniProtKB-KW"/>
</dbReference>
<gene>
    <name evidence="11" type="primary">norM</name>
    <name evidence="11" type="ORF">GPUN_0986</name>
</gene>
<evidence type="ECO:0000256" key="3">
    <source>
        <dbReference type="ARBA" id="ARBA00022449"/>
    </source>
</evidence>
<keyword evidence="8 10" id="KW-0472">Membrane</keyword>
<dbReference type="InterPro" id="IPR050222">
    <property type="entry name" value="MATE_MdtK"/>
</dbReference>
<feature type="transmembrane region" description="Helical" evidence="10">
    <location>
        <begin position="320"/>
        <end position="342"/>
    </location>
</feature>
<feature type="transmembrane region" description="Helical" evidence="10">
    <location>
        <begin position="424"/>
        <end position="443"/>
    </location>
</feature>
<dbReference type="NCBIfam" id="TIGR00797">
    <property type="entry name" value="matE"/>
    <property type="match status" value="1"/>
</dbReference>
<evidence type="ECO:0000256" key="7">
    <source>
        <dbReference type="ARBA" id="ARBA00023065"/>
    </source>
</evidence>
<keyword evidence="2" id="KW-0813">Transport</keyword>
<feature type="transmembrane region" description="Helical" evidence="10">
    <location>
        <begin position="204"/>
        <end position="221"/>
    </location>
</feature>
<evidence type="ECO:0000256" key="8">
    <source>
        <dbReference type="ARBA" id="ARBA00023136"/>
    </source>
</evidence>
<keyword evidence="6 10" id="KW-1133">Transmembrane helix</keyword>
<feature type="transmembrane region" description="Helical" evidence="10">
    <location>
        <begin position="51"/>
        <end position="77"/>
    </location>
</feature>
<keyword evidence="5 10" id="KW-0812">Transmembrane</keyword>